<dbReference type="Gene3D" id="2.160.10.10">
    <property type="entry name" value="Hexapeptide repeat proteins"/>
    <property type="match status" value="1"/>
</dbReference>
<feature type="binding site" evidence="2">
    <location>
        <position position="142"/>
    </location>
    <ligand>
        <name>acetyl-CoA</name>
        <dbReference type="ChEBI" id="CHEBI:57288"/>
    </ligand>
</feature>
<dbReference type="Proteomes" id="UP000622890">
    <property type="component" value="Unassembled WGS sequence"/>
</dbReference>
<dbReference type="InterPro" id="IPR041561">
    <property type="entry name" value="PglD_N"/>
</dbReference>
<dbReference type="Pfam" id="PF17836">
    <property type="entry name" value="PglD_N"/>
    <property type="match status" value="1"/>
</dbReference>
<dbReference type="PANTHER" id="PTHR43300:SF7">
    <property type="entry name" value="UDP-N-ACETYLBACILLOSAMINE N-ACETYLTRANSFERASE"/>
    <property type="match status" value="1"/>
</dbReference>
<evidence type="ECO:0000313" key="5">
    <source>
        <dbReference type="Proteomes" id="UP000622890"/>
    </source>
</evidence>
<dbReference type="AlphaFoldDB" id="A0A934SZT6"/>
<protein>
    <submittedName>
        <fullName evidence="4">Acetyltransferase</fullName>
    </submittedName>
</protein>
<accession>A0A934SZT6</accession>
<name>A0A934SZT6_9BURK</name>
<organism evidence="4 5">
    <name type="scientific">Noviherbaspirillum pedocola</name>
    <dbReference type="NCBI Taxonomy" id="2801341"/>
    <lineage>
        <taxon>Bacteria</taxon>
        <taxon>Pseudomonadati</taxon>
        <taxon>Pseudomonadota</taxon>
        <taxon>Betaproteobacteria</taxon>
        <taxon>Burkholderiales</taxon>
        <taxon>Oxalobacteraceae</taxon>
        <taxon>Noviherbaspirillum</taxon>
    </lineage>
</organism>
<feature type="binding site" evidence="2">
    <location>
        <position position="69"/>
    </location>
    <ligand>
        <name>substrate</name>
    </ligand>
</feature>
<dbReference type="InterPro" id="IPR020019">
    <property type="entry name" value="AcTrfase_PglD-like"/>
</dbReference>
<reference evidence="4" key="1">
    <citation type="submission" date="2021-01" db="EMBL/GenBank/DDBJ databases">
        <title>Genome sequence of strain Noviherbaspirillum sp. DKR-6.</title>
        <authorList>
            <person name="Chaudhary D.K."/>
        </authorList>
    </citation>
    <scope>NUCLEOTIDE SEQUENCE</scope>
    <source>
        <strain evidence="4">DKR-6</strain>
    </source>
</reference>
<proteinExistence type="inferred from homology"/>
<keyword evidence="5" id="KW-1185">Reference proteome</keyword>
<dbReference type="RefSeq" id="WP_200598170.1">
    <property type="nucleotide sequence ID" value="NZ_JAEPBG010000027.1"/>
</dbReference>
<dbReference type="NCBIfam" id="TIGR03570">
    <property type="entry name" value="NeuD_NnaD"/>
    <property type="match status" value="1"/>
</dbReference>
<evidence type="ECO:0000256" key="2">
    <source>
        <dbReference type="PIRSR" id="PIRSR620019-2"/>
    </source>
</evidence>
<evidence type="ECO:0000259" key="3">
    <source>
        <dbReference type="Pfam" id="PF17836"/>
    </source>
</evidence>
<dbReference type="PANTHER" id="PTHR43300">
    <property type="entry name" value="ACETYLTRANSFERASE"/>
    <property type="match status" value="1"/>
</dbReference>
<evidence type="ECO:0000313" key="4">
    <source>
        <dbReference type="EMBL" id="MBK4738798.1"/>
    </source>
</evidence>
<comment type="caution">
    <text evidence="4">The sequence shown here is derived from an EMBL/GenBank/DDBJ whole genome shotgun (WGS) entry which is preliminary data.</text>
</comment>
<dbReference type="Gene3D" id="3.40.50.20">
    <property type="match status" value="1"/>
</dbReference>
<feature type="domain" description="PglD N-terminal" evidence="3">
    <location>
        <begin position="5"/>
        <end position="81"/>
    </location>
</feature>
<dbReference type="EMBL" id="JAEPBG010000027">
    <property type="protein sequence ID" value="MBK4738798.1"/>
    <property type="molecule type" value="Genomic_DNA"/>
</dbReference>
<evidence type="ECO:0000256" key="1">
    <source>
        <dbReference type="ARBA" id="ARBA00007274"/>
    </source>
</evidence>
<sequence>MSKRNIAIIGAGGHGEVVASVILAAGDSVAGFYADVPSIWGSVVAGIPVIGPISEISSSRCSHAIIGIGANDARKRIAQELDIEWATVMHPFSWVHPETEIGPGTLICAGVIVQPGARIGSHVILNTKASVDHHCRVGDYAHIAVAHLAGGASIAEGVFMALSSTVLPKVHVGAWATVGAGAVVKKNVEPHSTVVGNPAQSLSELRARHKVAH</sequence>
<dbReference type="InterPro" id="IPR050179">
    <property type="entry name" value="Trans_hexapeptide_repeat"/>
</dbReference>
<dbReference type="SUPFAM" id="SSF51161">
    <property type="entry name" value="Trimeric LpxA-like enzymes"/>
    <property type="match status" value="1"/>
</dbReference>
<comment type="similarity">
    <text evidence="1">Belongs to the transferase hexapeptide repeat family.</text>
</comment>
<dbReference type="CDD" id="cd03360">
    <property type="entry name" value="LbH_AT_putative"/>
    <property type="match status" value="1"/>
</dbReference>
<dbReference type="InterPro" id="IPR011004">
    <property type="entry name" value="Trimer_LpxA-like_sf"/>
</dbReference>
<gene>
    <name evidence="4" type="ORF">JJB74_29660</name>
</gene>